<accession>A0A6A5WHX1</accession>
<keyword evidence="5 7" id="KW-0676">Redox-active center</keyword>
<dbReference type="OrthoDB" id="1882547at2759"/>
<feature type="domain" description="Redoxin" evidence="8">
    <location>
        <begin position="33"/>
        <end position="185"/>
    </location>
</feature>
<dbReference type="InterPro" id="IPR036249">
    <property type="entry name" value="Thioredoxin-like_sf"/>
</dbReference>
<evidence type="ECO:0000256" key="2">
    <source>
        <dbReference type="ARBA" id="ARBA00022559"/>
    </source>
</evidence>
<protein>
    <submittedName>
        <fullName evidence="9">AhpC/TSA family protein</fullName>
    </submittedName>
</protein>
<dbReference type="PANTHER" id="PTHR10430">
    <property type="entry name" value="PEROXIREDOXIN"/>
    <property type="match status" value="1"/>
</dbReference>
<comment type="function">
    <text evidence="7">Thiol-specific peroxidase that catalyzes the reduction of hydrogen peroxide and organic hydroperoxides to water and alcohols, respectively. Plays a role in cell protection against oxidative stress by detoxifying peroxides.</text>
</comment>
<evidence type="ECO:0000256" key="1">
    <source>
        <dbReference type="ARBA" id="ARBA00010505"/>
    </source>
</evidence>
<dbReference type="SUPFAM" id="SSF52833">
    <property type="entry name" value="Thioredoxin-like"/>
    <property type="match status" value="1"/>
</dbReference>
<dbReference type="GO" id="GO:0005777">
    <property type="term" value="C:peroxisome"/>
    <property type="evidence" value="ECO:0007669"/>
    <property type="project" value="TreeGrafter"/>
</dbReference>
<dbReference type="GO" id="GO:0005829">
    <property type="term" value="C:cytosol"/>
    <property type="evidence" value="ECO:0007669"/>
    <property type="project" value="TreeGrafter"/>
</dbReference>
<proteinExistence type="inferred from homology"/>
<dbReference type="Pfam" id="PF08534">
    <property type="entry name" value="Redoxin"/>
    <property type="match status" value="1"/>
</dbReference>
<evidence type="ECO:0000256" key="4">
    <source>
        <dbReference type="ARBA" id="ARBA00023002"/>
    </source>
</evidence>
<dbReference type="CDD" id="cd03013">
    <property type="entry name" value="PRX5_like"/>
    <property type="match status" value="1"/>
</dbReference>
<evidence type="ECO:0000256" key="5">
    <source>
        <dbReference type="ARBA" id="ARBA00023284"/>
    </source>
</evidence>
<dbReference type="GO" id="GO:0045454">
    <property type="term" value="P:cell redox homeostasis"/>
    <property type="evidence" value="ECO:0007669"/>
    <property type="project" value="TreeGrafter"/>
</dbReference>
<keyword evidence="3 7" id="KW-0049">Antioxidant</keyword>
<dbReference type="PANTHER" id="PTHR10430:SF39">
    <property type="entry name" value="PEROXISOMAL MEMBRANE ASSOCIATED PROTEIN 20"/>
    <property type="match status" value="1"/>
</dbReference>
<keyword evidence="2 7" id="KW-0575">Peroxidase</keyword>
<dbReference type="InterPro" id="IPR037944">
    <property type="entry name" value="PRX5-like"/>
</dbReference>
<gene>
    <name evidence="9" type="ORF">P154DRAFT_522420</name>
</gene>
<sequence length="186" mass="19492">MFFAARRLTGAFPLALHRLAAAPFHSTAPALVKVGDRIPEHVKLMEGSPGNLVSLAQELKGKTGLIIGVPAAYSPACSETHIPGYINSTRLKDAGAVFVVAANDAFVMKAWSKALDPSGSSGIRFLADPTLAFTNALDLSFDGSAIFGGHRGKRYALIVKDGVVEEAYVEPDNTGLNVSAAEKVLG</sequence>
<feature type="active site" description="Cysteine sulfenic acid (-SOH) intermediate" evidence="6">
    <location>
        <position position="77"/>
    </location>
</feature>
<dbReference type="Proteomes" id="UP000799779">
    <property type="component" value="Unassembled WGS sequence"/>
</dbReference>
<keyword evidence="10" id="KW-1185">Reference proteome</keyword>
<evidence type="ECO:0000259" key="8">
    <source>
        <dbReference type="Pfam" id="PF08534"/>
    </source>
</evidence>
<dbReference type="Gene3D" id="3.40.30.10">
    <property type="entry name" value="Glutaredoxin"/>
    <property type="match status" value="1"/>
</dbReference>
<keyword evidence="4 7" id="KW-0560">Oxidoreductase</keyword>
<dbReference type="GO" id="GO:0034599">
    <property type="term" value="P:cellular response to oxidative stress"/>
    <property type="evidence" value="ECO:0007669"/>
    <property type="project" value="InterPro"/>
</dbReference>
<dbReference type="GO" id="GO:0042744">
    <property type="term" value="P:hydrogen peroxide catabolic process"/>
    <property type="evidence" value="ECO:0007669"/>
    <property type="project" value="TreeGrafter"/>
</dbReference>
<evidence type="ECO:0000256" key="6">
    <source>
        <dbReference type="PIRSR" id="PIRSR637944-1"/>
    </source>
</evidence>
<organism evidence="9 10">
    <name type="scientific">Amniculicola lignicola CBS 123094</name>
    <dbReference type="NCBI Taxonomy" id="1392246"/>
    <lineage>
        <taxon>Eukaryota</taxon>
        <taxon>Fungi</taxon>
        <taxon>Dikarya</taxon>
        <taxon>Ascomycota</taxon>
        <taxon>Pezizomycotina</taxon>
        <taxon>Dothideomycetes</taxon>
        <taxon>Pleosporomycetidae</taxon>
        <taxon>Pleosporales</taxon>
        <taxon>Amniculicolaceae</taxon>
        <taxon>Amniculicola</taxon>
    </lineage>
</organism>
<evidence type="ECO:0000256" key="3">
    <source>
        <dbReference type="ARBA" id="ARBA00022862"/>
    </source>
</evidence>
<dbReference type="GO" id="GO:0008379">
    <property type="term" value="F:thioredoxin peroxidase activity"/>
    <property type="evidence" value="ECO:0007669"/>
    <property type="project" value="InterPro"/>
</dbReference>
<dbReference type="GO" id="GO:0005739">
    <property type="term" value="C:mitochondrion"/>
    <property type="evidence" value="ECO:0007669"/>
    <property type="project" value="TreeGrafter"/>
</dbReference>
<name>A0A6A5WHX1_9PLEO</name>
<comment type="similarity">
    <text evidence="1 7">Belongs to the peroxiredoxin family. Prx5 subfamily.</text>
</comment>
<dbReference type="FunFam" id="3.40.30.10:FF:000159">
    <property type="entry name" value="Peroxiredoxin"/>
    <property type="match status" value="1"/>
</dbReference>
<evidence type="ECO:0000313" key="9">
    <source>
        <dbReference type="EMBL" id="KAF2000524.1"/>
    </source>
</evidence>
<dbReference type="EMBL" id="ML977588">
    <property type="protein sequence ID" value="KAF2000524.1"/>
    <property type="molecule type" value="Genomic_DNA"/>
</dbReference>
<reference evidence="9" key="1">
    <citation type="journal article" date="2020" name="Stud. Mycol.">
        <title>101 Dothideomycetes genomes: a test case for predicting lifestyles and emergence of pathogens.</title>
        <authorList>
            <person name="Haridas S."/>
            <person name="Albert R."/>
            <person name="Binder M."/>
            <person name="Bloem J."/>
            <person name="Labutti K."/>
            <person name="Salamov A."/>
            <person name="Andreopoulos B."/>
            <person name="Baker S."/>
            <person name="Barry K."/>
            <person name="Bills G."/>
            <person name="Bluhm B."/>
            <person name="Cannon C."/>
            <person name="Castanera R."/>
            <person name="Culley D."/>
            <person name="Daum C."/>
            <person name="Ezra D."/>
            <person name="Gonzalez J."/>
            <person name="Henrissat B."/>
            <person name="Kuo A."/>
            <person name="Liang C."/>
            <person name="Lipzen A."/>
            <person name="Lutzoni F."/>
            <person name="Magnuson J."/>
            <person name="Mondo S."/>
            <person name="Nolan M."/>
            <person name="Ohm R."/>
            <person name="Pangilinan J."/>
            <person name="Park H.-J."/>
            <person name="Ramirez L."/>
            <person name="Alfaro M."/>
            <person name="Sun H."/>
            <person name="Tritt A."/>
            <person name="Yoshinaga Y."/>
            <person name="Zwiers L.-H."/>
            <person name="Turgeon B."/>
            <person name="Goodwin S."/>
            <person name="Spatafora J."/>
            <person name="Crous P."/>
            <person name="Grigoriev I."/>
        </authorList>
    </citation>
    <scope>NUCLEOTIDE SEQUENCE</scope>
    <source>
        <strain evidence="9">CBS 123094</strain>
    </source>
</reference>
<dbReference type="InterPro" id="IPR013740">
    <property type="entry name" value="Redoxin"/>
</dbReference>
<evidence type="ECO:0000313" key="10">
    <source>
        <dbReference type="Proteomes" id="UP000799779"/>
    </source>
</evidence>
<dbReference type="AlphaFoldDB" id="A0A6A5WHX1"/>
<evidence type="ECO:0000256" key="7">
    <source>
        <dbReference type="RuleBase" id="RU366011"/>
    </source>
</evidence>